<comment type="caution">
    <text evidence="1">The sequence shown here is derived from an EMBL/GenBank/DDBJ whole genome shotgun (WGS) entry which is preliminary data.</text>
</comment>
<name>A0AAN9IJZ5_CROPI</name>
<sequence length="66" mass="6466">MLHAYVNTKHIPSATGIVVDNSGAVSQGVGALSGVVAKSVVGGVGKSSGAKMDVIPKTNTSAEEGE</sequence>
<gene>
    <name evidence="1" type="ORF">RIF29_16635</name>
</gene>
<evidence type="ECO:0000313" key="2">
    <source>
        <dbReference type="Proteomes" id="UP001372338"/>
    </source>
</evidence>
<dbReference type="Proteomes" id="UP001372338">
    <property type="component" value="Unassembled WGS sequence"/>
</dbReference>
<proteinExistence type="predicted"/>
<protein>
    <submittedName>
        <fullName evidence="1">Uncharacterized protein</fullName>
    </submittedName>
</protein>
<evidence type="ECO:0000313" key="1">
    <source>
        <dbReference type="EMBL" id="KAK7275516.1"/>
    </source>
</evidence>
<dbReference type="AlphaFoldDB" id="A0AAN9IJZ5"/>
<dbReference type="EMBL" id="JAYWIO010000003">
    <property type="protein sequence ID" value="KAK7275516.1"/>
    <property type="molecule type" value="Genomic_DNA"/>
</dbReference>
<accession>A0AAN9IJZ5</accession>
<reference evidence="1 2" key="1">
    <citation type="submission" date="2024-01" db="EMBL/GenBank/DDBJ databases">
        <title>The genomes of 5 underutilized Papilionoideae crops provide insights into root nodulation and disease resistanc.</title>
        <authorList>
            <person name="Yuan L."/>
        </authorList>
    </citation>
    <scope>NUCLEOTIDE SEQUENCE [LARGE SCALE GENOMIC DNA]</scope>
    <source>
        <strain evidence="1">ZHUSHIDOU_FW_LH</strain>
        <tissue evidence="1">Leaf</tissue>
    </source>
</reference>
<organism evidence="1 2">
    <name type="scientific">Crotalaria pallida</name>
    <name type="common">Smooth rattlebox</name>
    <name type="synonym">Crotalaria striata</name>
    <dbReference type="NCBI Taxonomy" id="3830"/>
    <lineage>
        <taxon>Eukaryota</taxon>
        <taxon>Viridiplantae</taxon>
        <taxon>Streptophyta</taxon>
        <taxon>Embryophyta</taxon>
        <taxon>Tracheophyta</taxon>
        <taxon>Spermatophyta</taxon>
        <taxon>Magnoliopsida</taxon>
        <taxon>eudicotyledons</taxon>
        <taxon>Gunneridae</taxon>
        <taxon>Pentapetalae</taxon>
        <taxon>rosids</taxon>
        <taxon>fabids</taxon>
        <taxon>Fabales</taxon>
        <taxon>Fabaceae</taxon>
        <taxon>Papilionoideae</taxon>
        <taxon>50 kb inversion clade</taxon>
        <taxon>genistoids sensu lato</taxon>
        <taxon>core genistoids</taxon>
        <taxon>Crotalarieae</taxon>
        <taxon>Crotalaria</taxon>
    </lineage>
</organism>
<keyword evidence="2" id="KW-1185">Reference proteome</keyword>